<dbReference type="GO" id="GO:0016829">
    <property type="term" value="F:lyase activity"/>
    <property type="evidence" value="ECO:0007669"/>
    <property type="project" value="UniProtKB-KW"/>
</dbReference>
<proteinExistence type="inferred from homology"/>
<dbReference type="Proteomes" id="UP000235916">
    <property type="component" value="Unassembled WGS sequence"/>
</dbReference>
<sequence length="251" mass="27876">MCNLYNVSPKEEVERHFRVVVKAGGAGEEAYPQAPVGPFGRGLFIRAGSTAASDEPGREAVIGQWGMVPPRSKQPRPAGRAILTNNARIESVAERPTYREAWLSGRRCLIPAQSYQEPNWETGRNIWWPLRRADGLPWALAGIWSEWQHPETGELIPNYSMLTLNCDAHPLLNRLHKPDPALPPDAQDKRAVMTIRPEDWQAWLRGSVSEAQALLAAERLPAPEAFDLGPAEQTDALLARLRQGPPQGSLF</sequence>
<name>A0A2N8L0A2_9BURK</name>
<keyword evidence="6" id="KW-0238">DNA-binding</keyword>
<dbReference type="EC" id="3.4.-.-" evidence="8"/>
<dbReference type="InterPro" id="IPR036590">
    <property type="entry name" value="SRAP-like"/>
</dbReference>
<evidence type="ECO:0000256" key="8">
    <source>
        <dbReference type="RuleBase" id="RU364100"/>
    </source>
</evidence>
<comment type="similarity">
    <text evidence="1 8">Belongs to the SOS response-associated peptidase family.</text>
</comment>
<evidence type="ECO:0000256" key="4">
    <source>
        <dbReference type="ARBA" id="ARBA00022801"/>
    </source>
</evidence>
<keyword evidence="2 8" id="KW-0645">Protease</keyword>
<dbReference type="OrthoDB" id="6192129at2"/>
<dbReference type="RefSeq" id="WP_102769010.1">
    <property type="nucleotide sequence ID" value="NZ_POSP01000003.1"/>
</dbReference>
<keyword evidence="5" id="KW-0190">Covalent protein-DNA linkage</keyword>
<evidence type="ECO:0000256" key="7">
    <source>
        <dbReference type="ARBA" id="ARBA00023239"/>
    </source>
</evidence>
<dbReference type="InterPro" id="IPR003738">
    <property type="entry name" value="SRAP"/>
</dbReference>
<evidence type="ECO:0000313" key="10">
    <source>
        <dbReference type="Proteomes" id="UP000235916"/>
    </source>
</evidence>
<dbReference type="Pfam" id="PF02586">
    <property type="entry name" value="SRAP"/>
    <property type="match status" value="1"/>
</dbReference>
<dbReference type="EMBL" id="POSP01000003">
    <property type="protein sequence ID" value="PND39092.1"/>
    <property type="molecule type" value="Genomic_DNA"/>
</dbReference>
<comment type="caution">
    <text evidence="9">The sequence shown here is derived from an EMBL/GenBank/DDBJ whole genome shotgun (WGS) entry which is preliminary data.</text>
</comment>
<protein>
    <recommendedName>
        <fullName evidence="8">Abasic site processing protein</fullName>
        <ecNumber evidence="8">3.4.-.-</ecNumber>
    </recommendedName>
</protein>
<dbReference type="GO" id="GO:0008233">
    <property type="term" value="F:peptidase activity"/>
    <property type="evidence" value="ECO:0007669"/>
    <property type="project" value="UniProtKB-KW"/>
</dbReference>
<evidence type="ECO:0000256" key="3">
    <source>
        <dbReference type="ARBA" id="ARBA00022763"/>
    </source>
</evidence>
<dbReference type="SUPFAM" id="SSF143081">
    <property type="entry name" value="BB1717-like"/>
    <property type="match status" value="1"/>
</dbReference>
<dbReference type="GO" id="GO:0106300">
    <property type="term" value="P:protein-DNA covalent cross-linking repair"/>
    <property type="evidence" value="ECO:0007669"/>
    <property type="project" value="InterPro"/>
</dbReference>
<evidence type="ECO:0000256" key="5">
    <source>
        <dbReference type="ARBA" id="ARBA00023124"/>
    </source>
</evidence>
<dbReference type="PANTHER" id="PTHR13604">
    <property type="entry name" value="DC12-RELATED"/>
    <property type="match status" value="1"/>
</dbReference>
<keyword evidence="7" id="KW-0456">Lyase</keyword>
<evidence type="ECO:0000256" key="2">
    <source>
        <dbReference type="ARBA" id="ARBA00022670"/>
    </source>
</evidence>
<gene>
    <name evidence="9" type="ORF">C1O66_17210</name>
</gene>
<evidence type="ECO:0000256" key="1">
    <source>
        <dbReference type="ARBA" id="ARBA00008136"/>
    </source>
</evidence>
<keyword evidence="3" id="KW-0227">DNA damage</keyword>
<accession>A0A2N8L0A2</accession>
<organism evidence="9 10">
    <name type="scientific">Kinneretia aquatilis</name>
    <dbReference type="NCBI Taxonomy" id="2070761"/>
    <lineage>
        <taxon>Bacteria</taxon>
        <taxon>Pseudomonadati</taxon>
        <taxon>Pseudomonadota</taxon>
        <taxon>Betaproteobacteria</taxon>
        <taxon>Burkholderiales</taxon>
        <taxon>Sphaerotilaceae</taxon>
        <taxon>Roseateles</taxon>
    </lineage>
</organism>
<dbReference type="GO" id="GO:0006508">
    <property type="term" value="P:proteolysis"/>
    <property type="evidence" value="ECO:0007669"/>
    <property type="project" value="UniProtKB-KW"/>
</dbReference>
<dbReference type="Gene3D" id="3.90.1680.10">
    <property type="entry name" value="SOS response associated peptidase-like"/>
    <property type="match status" value="1"/>
</dbReference>
<evidence type="ECO:0000256" key="6">
    <source>
        <dbReference type="ARBA" id="ARBA00023125"/>
    </source>
</evidence>
<dbReference type="AlphaFoldDB" id="A0A2N8L0A2"/>
<keyword evidence="10" id="KW-1185">Reference proteome</keyword>
<reference evidence="9 10" key="1">
    <citation type="submission" date="2018-01" db="EMBL/GenBank/DDBJ databases">
        <title>Draft genome sequence of Paucibacter aquatile CR182 isolated from freshwater of the Nakdong River.</title>
        <authorList>
            <person name="Choi A."/>
            <person name="Chung E.J."/>
        </authorList>
    </citation>
    <scope>NUCLEOTIDE SEQUENCE [LARGE SCALE GENOMIC DNA]</scope>
    <source>
        <strain evidence="9 10">CR182</strain>
    </source>
</reference>
<keyword evidence="4 8" id="KW-0378">Hydrolase</keyword>
<dbReference type="PANTHER" id="PTHR13604:SF0">
    <property type="entry name" value="ABASIC SITE PROCESSING PROTEIN HMCES"/>
    <property type="match status" value="1"/>
</dbReference>
<evidence type="ECO:0000313" key="9">
    <source>
        <dbReference type="EMBL" id="PND39092.1"/>
    </source>
</evidence>
<dbReference type="GO" id="GO:0003697">
    <property type="term" value="F:single-stranded DNA binding"/>
    <property type="evidence" value="ECO:0007669"/>
    <property type="project" value="InterPro"/>
</dbReference>